<keyword evidence="8 9" id="KW-0012">Acyltransferase</keyword>
<dbReference type="CDD" id="cd07989">
    <property type="entry name" value="LPLAT_AGPAT-like"/>
    <property type="match status" value="1"/>
</dbReference>
<keyword evidence="7 9" id="KW-0808">Transferase</keyword>
<organism evidence="12 13">
    <name type="scientific">Dysgonomonas hofstadii</name>
    <dbReference type="NCBI Taxonomy" id="637886"/>
    <lineage>
        <taxon>Bacteria</taxon>
        <taxon>Pseudomonadati</taxon>
        <taxon>Bacteroidota</taxon>
        <taxon>Bacteroidia</taxon>
        <taxon>Bacteroidales</taxon>
        <taxon>Dysgonomonadaceae</taxon>
        <taxon>Dysgonomonas</taxon>
    </lineage>
</organism>
<dbReference type="GO" id="GO:0003841">
    <property type="term" value="F:1-acylglycerol-3-phosphate O-acyltransferase activity"/>
    <property type="evidence" value="ECO:0007669"/>
    <property type="project" value="UniProtKB-UniRule"/>
</dbReference>
<feature type="transmembrane region" description="Helical" evidence="10">
    <location>
        <begin position="6"/>
        <end position="32"/>
    </location>
</feature>
<comment type="pathway">
    <text evidence="2">Phospholipid metabolism; CDP-diacylglycerol biosynthesis; CDP-diacylglycerol from sn-glycerol 3-phosphate: step 2/3.</text>
</comment>
<accession>A0A840CV74</accession>
<dbReference type="InterPro" id="IPR002123">
    <property type="entry name" value="Plipid/glycerol_acylTrfase"/>
</dbReference>
<dbReference type="Proteomes" id="UP000555103">
    <property type="component" value="Unassembled WGS sequence"/>
</dbReference>
<evidence type="ECO:0000259" key="11">
    <source>
        <dbReference type="SMART" id="SM00563"/>
    </source>
</evidence>
<comment type="pathway">
    <text evidence="3">Lipid metabolism.</text>
</comment>
<proteinExistence type="inferred from homology"/>
<dbReference type="PANTHER" id="PTHR10434">
    <property type="entry name" value="1-ACYL-SN-GLYCEROL-3-PHOSPHATE ACYLTRANSFERASE"/>
    <property type="match status" value="1"/>
</dbReference>
<reference evidence="12 13" key="1">
    <citation type="submission" date="2020-08" db="EMBL/GenBank/DDBJ databases">
        <title>Genomic Encyclopedia of Type Strains, Phase IV (KMG-IV): sequencing the most valuable type-strain genomes for metagenomic binning, comparative biology and taxonomic classification.</title>
        <authorList>
            <person name="Goeker M."/>
        </authorList>
    </citation>
    <scope>NUCLEOTIDE SEQUENCE [LARGE SCALE GENOMIC DNA]</scope>
    <source>
        <strain evidence="12 13">DSM 104969</strain>
    </source>
</reference>
<evidence type="ECO:0000256" key="1">
    <source>
        <dbReference type="ARBA" id="ARBA00001141"/>
    </source>
</evidence>
<evidence type="ECO:0000256" key="4">
    <source>
        <dbReference type="ARBA" id="ARBA00008655"/>
    </source>
</evidence>
<evidence type="ECO:0000256" key="3">
    <source>
        <dbReference type="ARBA" id="ARBA00005189"/>
    </source>
</evidence>
<dbReference type="AlphaFoldDB" id="A0A840CV74"/>
<evidence type="ECO:0000313" key="12">
    <source>
        <dbReference type="EMBL" id="MBB4037574.1"/>
    </source>
</evidence>
<dbReference type="EC" id="2.3.1.51" evidence="5 9"/>
<dbReference type="Pfam" id="PF01553">
    <property type="entry name" value="Acyltransferase"/>
    <property type="match status" value="1"/>
</dbReference>
<feature type="domain" description="Phospholipid/glycerol acyltransferase" evidence="11">
    <location>
        <begin position="75"/>
        <end position="189"/>
    </location>
</feature>
<keyword evidence="10" id="KW-0812">Transmembrane</keyword>
<dbReference type="NCBIfam" id="TIGR00530">
    <property type="entry name" value="AGP_acyltrn"/>
    <property type="match status" value="1"/>
</dbReference>
<dbReference type="RefSeq" id="WP_183308417.1">
    <property type="nucleotide sequence ID" value="NZ_JACIEP010000015.1"/>
</dbReference>
<evidence type="ECO:0000256" key="7">
    <source>
        <dbReference type="ARBA" id="ARBA00022679"/>
    </source>
</evidence>
<keyword evidence="9" id="KW-0594">Phospholipid biosynthesis</keyword>
<comment type="domain">
    <text evidence="9">The HXXXXD motif is essential for acyltransferase activity and may constitute the binding site for the phosphate moiety of the glycerol-3-phosphate.</text>
</comment>
<evidence type="ECO:0000256" key="6">
    <source>
        <dbReference type="ARBA" id="ARBA00016139"/>
    </source>
</evidence>
<dbReference type="EMBL" id="JACIEP010000015">
    <property type="protein sequence ID" value="MBB4037574.1"/>
    <property type="molecule type" value="Genomic_DNA"/>
</dbReference>
<keyword evidence="13" id="KW-1185">Reference proteome</keyword>
<dbReference type="GO" id="GO:0016020">
    <property type="term" value="C:membrane"/>
    <property type="evidence" value="ECO:0007669"/>
    <property type="project" value="InterPro"/>
</dbReference>
<evidence type="ECO:0000256" key="9">
    <source>
        <dbReference type="RuleBase" id="RU361267"/>
    </source>
</evidence>
<keyword evidence="9" id="KW-0443">Lipid metabolism</keyword>
<protein>
    <recommendedName>
        <fullName evidence="6 9">1-acyl-sn-glycerol-3-phosphate acyltransferase</fullName>
        <ecNumber evidence="5 9">2.3.1.51</ecNumber>
    </recommendedName>
</protein>
<dbReference type="InterPro" id="IPR004552">
    <property type="entry name" value="AGP_acyltrans"/>
</dbReference>
<evidence type="ECO:0000256" key="10">
    <source>
        <dbReference type="SAM" id="Phobius"/>
    </source>
</evidence>
<comment type="similarity">
    <text evidence="4 9">Belongs to the 1-acyl-sn-glycerol-3-phosphate acyltransferase family.</text>
</comment>
<dbReference type="PANTHER" id="PTHR10434:SF66">
    <property type="entry name" value="PHOSPHOLIPID_GLYCEROL ACYLTRANSFERASE DOMAIN-CONTAINING PROTEIN"/>
    <property type="match status" value="1"/>
</dbReference>
<dbReference type="SMART" id="SM00563">
    <property type="entry name" value="PlsC"/>
    <property type="match status" value="1"/>
</dbReference>
<evidence type="ECO:0000256" key="8">
    <source>
        <dbReference type="ARBA" id="ARBA00023315"/>
    </source>
</evidence>
<dbReference type="GO" id="GO:0006654">
    <property type="term" value="P:phosphatidic acid biosynthetic process"/>
    <property type="evidence" value="ECO:0007669"/>
    <property type="project" value="TreeGrafter"/>
</dbReference>
<evidence type="ECO:0000313" key="13">
    <source>
        <dbReference type="Proteomes" id="UP000555103"/>
    </source>
</evidence>
<gene>
    <name evidence="12" type="ORF">GGR21_003494</name>
</gene>
<keyword evidence="10" id="KW-1133">Transmembrane helix</keyword>
<evidence type="ECO:0000256" key="5">
    <source>
        <dbReference type="ARBA" id="ARBA00013211"/>
    </source>
</evidence>
<comment type="catalytic activity">
    <reaction evidence="1 9">
        <text>a 1-acyl-sn-glycero-3-phosphate + an acyl-CoA = a 1,2-diacyl-sn-glycero-3-phosphate + CoA</text>
        <dbReference type="Rhea" id="RHEA:19709"/>
        <dbReference type="ChEBI" id="CHEBI:57287"/>
        <dbReference type="ChEBI" id="CHEBI:57970"/>
        <dbReference type="ChEBI" id="CHEBI:58342"/>
        <dbReference type="ChEBI" id="CHEBI:58608"/>
        <dbReference type="EC" id="2.3.1.51"/>
    </reaction>
</comment>
<evidence type="ECO:0000256" key="2">
    <source>
        <dbReference type="ARBA" id="ARBA00004728"/>
    </source>
</evidence>
<name>A0A840CV74_9BACT</name>
<keyword evidence="10" id="KW-0472">Membrane</keyword>
<keyword evidence="9" id="KW-1208">Phospholipid metabolism</keyword>
<comment type="caution">
    <text evidence="12">The sequence shown here is derived from an EMBL/GenBank/DDBJ whole genome shotgun (WGS) entry which is preliminary data.</text>
</comment>
<dbReference type="SUPFAM" id="SSF69593">
    <property type="entry name" value="Glycerol-3-phosphate (1)-acyltransferase"/>
    <property type="match status" value="1"/>
</dbReference>
<sequence>MKKVFLFLYELLIFAPIFVLATIATAVTVMVGRLLSKNNFWRYNPPRYWSKVGCRLALSRIKVVKKGTIDPKQSYVFIANHQGAFDIFLIYGYLGQDIKWMQKQELRKIPFVGKASEIAGHIFVDQSSLKSMIASIDKAKSELVDGASVTIFPEGSRTKTGKMDSFKKGAFVIARQMGLPIVPITVNGPYDVMKIKTYLINLGQKMELVIHDPIPADEVASANLSELMNKCHEIVYSGLWDKYK</sequence>
<keyword evidence="9" id="KW-0444">Lipid biosynthesis</keyword>